<dbReference type="GO" id="GO:0000298">
    <property type="term" value="F:endopolyphosphatase activity"/>
    <property type="evidence" value="ECO:0007669"/>
    <property type="project" value="TreeGrafter"/>
</dbReference>
<accession>A0A091DGB0</accession>
<dbReference type="GO" id="GO:1901907">
    <property type="term" value="P:diadenosine pentaphosphate catabolic process"/>
    <property type="evidence" value="ECO:0007669"/>
    <property type="project" value="TreeGrafter"/>
</dbReference>
<dbReference type="GO" id="GO:1901909">
    <property type="term" value="P:diadenosine hexaphosphate catabolic process"/>
    <property type="evidence" value="ECO:0007669"/>
    <property type="project" value="TreeGrafter"/>
</dbReference>
<dbReference type="SUPFAM" id="SSF55811">
    <property type="entry name" value="Nudix"/>
    <property type="match status" value="1"/>
</dbReference>
<dbReference type="GO" id="GO:0071543">
    <property type="term" value="P:diphosphoinositol polyphosphate metabolic process"/>
    <property type="evidence" value="ECO:0007669"/>
    <property type="project" value="TreeGrafter"/>
</dbReference>
<evidence type="ECO:0000256" key="7">
    <source>
        <dbReference type="ARBA" id="ARBA00022723"/>
    </source>
</evidence>
<evidence type="ECO:0000256" key="11">
    <source>
        <dbReference type="ARBA" id="ARBA00033994"/>
    </source>
</evidence>
<reference evidence="14 15" key="1">
    <citation type="submission" date="2013-11" db="EMBL/GenBank/DDBJ databases">
        <title>The Damaraland mole rat (Fukomys damarensis) genome and evolution of African mole rats.</title>
        <authorList>
            <person name="Gladyshev V.N."/>
            <person name="Fang X."/>
        </authorList>
    </citation>
    <scope>NUCLEOTIDE SEQUENCE [LARGE SCALE GENOMIC DNA]</scope>
    <source>
        <tissue evidence="14">Liver</tissue>
    </source>
</reference>
<dbReference type="GO" id="GO:0046872">
    <property type="term" value="F:metal ion binding"/>
    <property type="evidence" value="ECO:0007669"/>
    <property type="project" value="UniProtKB-KW"/>
</dbReference>
<evidence type="ECO:0000256" key="5">
    <source>
        <dbReference type="ARBA" id="ARBA00012527"/>
    </source>
</evidence>
<evidence type="ECO:0000313" key="14">
    <source>
        <dbReference type="EMBL" id="KFO31169.1"/>
    </source>
</evidence>
<keyword evidence="15" id="KW-1185">Reference proteome</keyword>
<dbReference type="Gene3D" id="3.90.79.10">
    <property type="entry name" value="Nucleoside Triphosphate Pyrophosphohydrolase"/>
    <property type="match status" value="1"/>
</dbReference>
<dbReference type="PANTHER" id="PTHR12629">
    <property type="entry name" value="DIPHOSPHOINOSITOL POLYPHOSPHATE PHOSPHOHYDROLASE"/>
    <property type="match status" value="1"/>
</dbReference>
<keyword evidence="9" id="KW-0460">Magnesium</keyword>
<keyword evidence="7" id="KW-0479">Metal-binding</keyword>
<dbReference type="PROSITE" id="PS00893">
    <property type="entry name" value="NUDIX_BOX"/>
    <property type="match status" value="1"/>
</dbReference>
<dbReference type="Proteomes" id="UP000028990">
    <property type="component" value="Unassembled WGS sequence"/>
</dbReference>
<comment type="cofactor">
    <cofactor evidence="2">
        <name>Mg(2+)</name>
        <dbReference type="ChEBI" id="CHEBI:18420"/>
    </cofactor>
</comment>
<gene>
    <name evidence="14" type="ORF">H920_07463</name>
</gene>
<dbReference type="GO" id="GO:0005737">
    <property type="term" value="C:cytoplasm"/>
    <property type="evidence" value="ECO:0007669"/>
    <property type="project" value="UniProtKB-SubCell"/>
</dbReference>
<feature type="region of interest" description="Disordered" evidence="12">
    <location>
        <begin position="61"/>
        <end position="90"/>
    </location>
</feature>
<dbReference type="STRING" id="885580.ENSFDAP00000017959"/>
<dbReference type="EMBL" id="KN122320">
    <property type="protein sequence ID" value="KFO31169.1"/>
    <property type="molecule type" value="Genomic_DNA"/>
</dbReference>
<dbReference type="InterPro" id="IPR015797">
    <property type="entry name" value="NUDIX_hydrolase-like_dom_sf"/>
</dbReference>
<proteinExistence type="inferred from homology"/>
<protein>
    <recommendedName>
        <fullName evidence="5">diphosphoinositol-polyphosphate diphosphatase</fullName>
        <ecNumber evidence="5">3.6.1.52</ecNumber>
    </recommendedName>
</protein>
<comment type="similarity">
    <text evidence="4">Belongs to the Nudix hydrolase family. DIPP subfamily.</text>
</comment>
<keyword evidence="10" id="KW-0694">RNA-binding</keyword>
<evidence type="ECO:0000256" key="3">
    <source>
        <dbReference type="ARBA" id="ARBA00004496"/>
    </source>
</evidence>
<evidence type="ECO:0000256" key="12">
    <source>
        <dbReference type="SAM" id="MobiDB-lite"/>
    </source>
</evidence>
<dbReference type="PROSITE" id="PS51462">
    <property type="entry name" value="NUDIX"/>
    <property type="match status" value="1"/>
</dbReference>
<evidence type="ECO:0000256" key="6">
    <source>
        <dbReference type="ARBA" id="ARBA00022490"/>
    </source>
</evidence>
<dbReference type="GO" id="GO:0034432">
    <property type="term" value="F:bis(5'-adenosyl)-pentaphosphatase activity"/>
    <property type="evidence" value="ECO:0007669"/>
    <property type="project" value="TreeGrafter"/>
</dbReference>
<dbReference type="GO" id="GO:1901911">
    <property type="term" value="P:adenosine 5'-(hexahydrogen pentaphosphate) catabolic process"/>
    <property type="evidence" value="ECO:0007669"/>
    <property type="project" value="TreeGrafter"/>
</dbReference>
<dbReference type="EC" id="3.6.1.52" evidence="5"/>
<evidence type="ECO:0000256" key="10">
    <source>
        <dbReference type="ARBA" id="ARBA00022884"/>
    </source>
</evidence>
<organism evidence="14 15">
    <name type="scientific">Fukomys damarensis</name>
    <name type="common">Damaraland mole rat</name>
    <name type="synonym">Cryptomys damarensis</name>
    <dbReference type="NCBI Taxonomy" id="885580"/>
    <lineage>
        <taxon>Eukaryota</taxon>
        <taxon>Metazoa</taxon>
        <taxon>Chordata</taxon>
        <taxon>Craniata</taxon>
        <taxon>Vertebrata</taxon>
        <taxon>Euteleostomi</taxon>
        <taxon>Mammalia</taxon>
        <taxon>Eutheria</taxon>
        <taxon>Euarchontoglires</taxon>
        <taxon>Glires</taxon>
        <taxon>Rodentia</taxon>
        <taxon>Hystricomorpha</taxon>
        <taxon>Bathyergidae</taxon>
        <taxon>Fukomys</taxon>
    </lineage>
</organism>
<keyword evidence="6" id="KW-0963">Cytoplasm</keyword>
<evidence type="ECO:0000256" key="9">
    <source>
        <dbReference type="ARBA" id="ARBA00022842"/>
    </source>
</evidence>
<feature type="domain" description="Nudix hydrolase" evidence="13">
    <location>
        <begin position="179"/>
        <end position="312"/>
    </location>
</feature>
<evidence type="ECO:0000313" key="15">
    <source>
        <dbReference type="Proteomes" id="UP000028990"/>
    </source>
</evidence>
<dbReference type="Pfam" id="PF00293">
    <property type="entry name" value="NUDIX"/>
    <property type="match status" value="1"/>
</dbReference>
<evidence type="ECO:0000259" key="13">
    <source>
        <dbReference type="PROSITE" id="PS51462"/>
    </source>
</evidence>
<dbReference type="GO" id="GO:0034431">
    <property type="term" value="F:bis(5'-adenosyl)-hexaphosphatase activity"/>
    <property type="evidence" value="ECO:0007669"/>
    <property type="project" value="TreeGrafter"/>
</dbReference>
<dbReference type="AlphaFoldDB" id="A0A091DGB0"/>
<dbReference type="CDD" id="cd04666">
    <property type="entry name" value="NUDIX_DIPP2_like_Nudt4"/>
    <property type="match status" value="1"/>
</dbReference>
<comment type="catalytic activity">
    <reaction evidence="11">
        <text>diphospho-myo-inositol polyphosphate + H2O = myo-inositol polyphosphate + phosphate.</text>
        <dbReference type="EC" id="3.6.1.52"/>
    </reaction>
</comment>
<dbReference type="PANTHER" id="PTHR12629:SF6">
    <property type="entry name" value="DIPHOSPHOINOSITOL POLYPHOSPHATE PHOSPHOHYDROLASE 2-RELATED"/>
    <property type="match status" value="1"/>
</dbReference>
<evidence type="ECO:0000256" key="8">
    <source>
        <dbReference type="ARBA" id="ARBA00022801"/>
    </source>
</evidence>
<dbReference type="FunFam" id="3.90.79.10:FF:000002">
    <property type="entry name" value="diphosphoinositol polyphosphate phosphohydrolase 1"/>
    <property type="match status" value="1"/>
</dbReference>
<evidence type="ECO:0000256" key="2">
    <source>
        <dbReference type="ARBA" id="ARBA00001946"/>
    </source>
</evidence>
<keyword evidence="8 14" id="KW-0378">Hydrolase</keyword>
<comment type="cofactor">
    <cofactor evidence="1">
        <name>Mn(2+)</name>
        <dbReference type="ChEBI" id="CHEBI:29035"/>
    </cofactor>
</comment>
<name>A0A091DGB0_FUKDA</name>
<evidence type="ECO:0000256" key="4">
    <source>
        <dbReference type="ARBA" id="ARBA00008266"/>
    </source>
</evidence>
<dbReference type="GO" id="GO:0005634">
    <property type="term" value="C:nucleus"/>
    <property type="evidence" value="ECO:0007669"/>
    <property type="project" value="TreeGrafter"/>
</dbReference>
<sequence>MTALVIQRFVVQVYLDRSVDTRTMRVDLLPKTRDDKSAVKDMEKEAIEWKDRNLGKVAVRSSKETDGWSHTGHHMKFAPSQEGSASGGPGEVAVQGPASHVLYHPSLPAFGNPATSVSAGSSTSRLSMEDQGLRKHSAWVSSYGKERTDPGPAFRPPARACWTVQLYSLKSMKNPKGARLVQAKLGFLSRRSRASAGPCQSVLLVSSSRYPDQWIVPGGGMEPEEEPGGAAVREVYEEAGVRGKLGRLLGIFENQDRKHRTYVYVLTVTEILEDWEDSVNIGRKREWFKVEDAIKVLQCHKPVHAEYLEKLKLGCSPTNGNPTVPSLPENSALFVTPAQSPGLPSSVR</sequence>
<evidence type="ECO:0000256" key="1">
    <source>
        <dbReference type="ARBA" id="ARBA00001936"/>
    </source>
</evidence>
<comment type="subcellular location">
    <subcellularLocation>
        <location evidence="3">Cytoplasm</location>
    </subcellularLocation>
</comment>
<dbReference type="eggNOG" id="KOG2839">
    <property type="taxonomic scope" value="Eukaryota"/>
</dbReference>
<dbReference type="InterPro" id="IPR020084">
    <property type="entry name" value="NUDIX_hydrolase_CS"/>
</dbReference>
<dbReference type="GO" id="GO:0003723">
    <property type="term" value="F:RNA binding"/>
    <property type="evidence" value="ECO:0007669"/>
    <property type="project" value="UniProtKB-KW"/>
</dbReference>
<dbReference type="InterPro" id="IPR047198">
    <property type="entry name" value="DDP-like_NUDIX"/>
</dbReference>
<dbReference type="InterPro" id="IPR000086">
    <property type="entry name" value="NUDIX_hydrolase_dom"/>
</dbReference>
<dbReference type="GO" id="GO:0008486">
    <property type="term" value="F:diphosphoinositol-polyphosphate diphosphatase activity"/>
    <property type="evidence" value="ECO:0007669"/>
    <property type="project" value="UniProtKB-EC"/>
</dbReference>